<keyword evidence="2" id="KW-1185">Reference proteome</keyword>
<accession>A0A4R6QBN1</accession>
<evidence type="ECO:0000313" key="1">
    <source>
        <dbReference type="EMBL" id="TDP59640.1"/>
    </source>
</evidence>
<sequence length="284" mass="32298">MNYLRFKNKVVDSIKDYLPEEFKEYNVEVEMIPKVNGFKEAIIISKSDCKDPTPTLYVDQLYDQYKVCKNMDKVLKFAAEFYIYGINYGKAMAECITVENSDDTVIMMLINRDNNKDLLETMPHRDYMDLAIVYRLIMPLPDGSFNTANITDDMLERMGKTEEELFSLAVVNTQRILPPHTENIGESVNIVTNEKGIIGAVAMLYDEQLKNLADMVDSDLYIIPSSIHEVITIPVYDADPDHLAEIVADANNTVLKPKDVLSNSVYYYTRSSGSIDIIREGIAV</sequence>
<name>A0A4R6QBN1_9FIRM</name>
<dbReference type="AlphaFoldDB" id="A0A4R6QBN1"/>
<dbReference type="RefSeq" id="WP_133527632.1">
    <property type="nucleotide sequence ID" value="NZ_CALCQM010000081.1"/>
</dbReference>
<evidence type="ECO:0000313" key="2">
    <source>
        <dbReference type="Proteomes" id="UP000295500"/>
    </source>
</evidence>
<dbReference type="InterPro" id="IPR043743">
    <property type="entry name" value="DUF5688"/>
</dbReference>
<dbReference type="Pfam" id="PF18941">
    <property type="entry name" value="DUF5688"/>
    <property type="match status" value="2"/>
</dbReference>
<dbReference type="OrthoDB" id="1655031at2"/>
<dbReference type="Proteomes" id="UP000295500">
    <property type="component" value="Unassembled WGS sequence"/>
</dbReference>
<reference evidence="1 2" key="1">
    <citation type="submission" date="2019-03" db="EMBL/GenBank/DDBJ databases">
        <title>Genomic Encyclopedia of Type Strains, Phase IV (KMG-IV): sequencing the most valuable type-strain genomes for metagenomic binning, comparative biology and taxonomic classification.</title>
        <authorList>
            <person name="Goeker M."/>
        </authorList>
    </citation>
    <scope>NUCLEOTIDE SEQUENCE [LARGE SCALE GENOMIC DNA]</scope>
    <source>
        <strain evidence="1 2">DSM 28287</strain>
    </source>
</reference>
<dbReference type="EMBL" id="SNXO01000003">
    <property type="protein sequence ID" value="TDP59640.1"/>
    <property type="molecule type" value="Genomic_DNA"/>
</dbReference>
<proteinExistence type="predicted"/>
<protein>
    <submittedName>
        <fullName evidence="1">Uncharacterized protein</fullName>
    </submittedName>
</protein>
<comment type="caution">
    <text evidence="1">The sequence shown here is derived from an EMBL/GenBank/DDBJ whole genome shotgun (WGS) entry which is preliminary data.</text>
</comment>
<organism evidence="1 2">
    <name type="scientific">Aminicella lysinilytica</name>
    <dbReference type="NCBI Taxonomy" id="433323"/>
    <lineage>
        <taxon>Bacteria</taxon>
        <taxon>Bacillati</taxon>
        <taxon>Bacillota</taxon>
        <taxon>Clostridia</taxon>
        <taxon>Peptostreptococcales</taxon>
        <taxon>Anaerovoracaceae</taxon>
        <taxon>Aminicella</taxon>
    </lineage>
</organism>
<gene>
    <name evidence="1" type="ORF">EV211_10361</name>
</gene>